<keyword evidence="1" id="KW-0472">Membrane</keyword>
<accession>A0A087BFH6</accession>
<keyword evidence="1" id="KW-1133">Transmembrane helix</keyword>
<proteinExistence type="predicted"/>
<dbReference type="Proteomes" id="UP000029024">
    <property type="component" value="Unassembled WGS sequence"/>
</dbReference>
<name>A0A087BFH6_BIFLN</name>
<evidence type="ECO:0000313" key="3">
    <source>
        <dbReference type="Proteomes" id="UP000029024"/>
    </source>
</evidence>
<comment type="caution">
    <text evidence="2">The sequence shown here is derived from an EMBL/GenBank/DDBJ whole genome shotgun (WGS) entry which is preliminary data.</text>
</comment>
<reference evidence="2 3" key="1">
    <citation type="submission" date="2014-03" db="EMBL/GenBank/DDBJ databases">
        <title>Genomics of Bifidobacteria.</title>
        <authorList>
            <person name="Ventura M."/>
            <person name="Milani C."/>
            <person name="Lugli G.A."/>
        </authorList>
    </citation>
    <scope>NUCLEOTIDE SEQUENCE [LARGE SCALE GENOMIC DNA]</scope>
    <source>
        <strain evidence="2 3">LMG 21814</strain>
    </source>
</reference>
<evidence type="ECO:0000313" key="2">
    <source>
        <dbReference type="EMBL" id="KFI69776.1"/>
    </source>
</evidence>
<organism evidence="2 3">
    <name type="scientific">Bifidobacterium longum subsp. suis</name>
    <dbReference type="NCBI Taxonomy" id="1695"/>
    <lineage>
        <taxon>Bacteria</taxon>
        <taxon>Bacillati</taxon>
        <taxon>Actinomycetota</taxon>
        <taxon>Actinomycetes</taxon>
        <taxon>Bifidobacteriales</taxon>
        <taxon>Bifidobacteriaceae</taxon>
        <taxon>Bifidobacterium</taxon>
    </lineage>
</organism>
<evidence type="ECO:0000256" key="1">
    <source>
        <dbReference type="SAM" id="Phobius"/>
    </source>
</evidence>
<dbReference type="AlphaFoldDB" id="A0A087BFH6"/>
<keyword evidence="1" id="KW-0812">Transmembrane</keyword>
<feature type="transmembrane region" description="Helical" evidence="1">
    <location>
        <begin position="6"/>
        <end position="27"/>
    </location>
</feature>
<dbReference type="EMBL" id="JGZA01000015">
    <property type="protein sequence ID" value="KFI69776.1"/>
    <property type="molecule type" value="Genomic_DNA"/>
</dbReference>
<protein>
    <submittedName>
        <fullName evidence="2">Uncharacterized protein</fullName>
    </submittedName>
</protein>
<sequence>MKWTDIVSAISSVVSNIIALAALVISLRRPPRHGR</sequence>
<gene>
    <name evidence="2" type="ORF">BLSS_0077</name>
</gene>